<dbReference type="InterPro" id="IPR008928">
    <property type="entry name" value="6-hairpin_glycosidase_sf"/>
</dbReference>
<dbReference type="RefSeq" id="WP_089259618.1">
    <property type="nucleotide sequence ID" value="NZ_FZNV01000001.1"/>
</dbReference>
<evidence type="ECO:0000313" key="3">
    <source>
        <dbReference type="Proteomes" id="UP000198337"/>
    </source>
</evidence>
<dbReference type="PANTHER" id="PTHR33886:SF8">
    <property type="entry name" value="UNSATURATED RHAMNOGALACTURONAN HYDROLASE (EUROFUNG)"/>
    <property type="match status" value="1"/>
</dbReference>
<evidence type="ECO:0000313" key="2">
    <source>
        <dbReference type="EMBL" id="SNR31217.1"/>
    </source>
</evidence>
<dbReference type="GO" id="GO:0016787">
    <property type="term" value="F:hydrolase activity"/>
    <property type="evidence" value="ECO:0007669"/>
    <property type="project" value="UniProtKB-KW"/>
</dbReference>
<dbReference type="Proteomes" id="UP000198337">
    <property type="component" value="Unassembled WGS sequence"/>
</dbReference>
<keyword evidence="3" id="KW-1185">Reference proteome</keyword>
<dbReference type="Gene3D" id="1.50.10.10">
    <property type="match status" value="1"/>
</dbReference>
<protein>
    <submittedName>
        <fullName evidence="2">Unsaturated rhamnogalacturonyl hydrolase</fullName>
    </submittedName>
</protein>
<name>A0ABY1SFE3_9FLAO</name>
<organism evidence="2 3">
    <name type="scientific">Maribacter sedimenticola</name>
    <dbReference type="NCBI Taxonomy" id="228956"/>
    <lineage>
        <taxon>Bacteria</taxon>
        <taxon>Pseudomonadati</taxon>
        <taxon>Bacteroidota</taxon>
        <taxon>Flavobacteriia</taxon>
        <taxon>Flavobacteriales</taxon>
        <taxon>Flavobacteriaceae</taxon>
        <taxon>Maribacter</taxon>
    </lineage>
</organism>
<comment type="caution">
    <text evidence="2">The sequence shown here is derived from an EMBL/GenBank/DDBJ whole genome shotgun (WGS) entry which is preliminary data.</text>
</comment>
<proteinExistence type="predicted"/>
<dbReference type="InterPro" id="IPR010905">
    <property type="entry name" value="Glyco_hydro_88"/>
</dbReference>
<dbReference type="Pfam" id="PF07470">
    <property type="entry name" value="Glyco_hydro_88"/>
    <property type="match status" value="1"/>
</dbReference>
<keyword evidence="1 2" id="KW-0378">Hydrolase</keyword>
<dbReference type="SUPFAM" id="SSF48208">
    <property type="entry name" value="Six-hairpin glycosidases"/>
    <property type="match status" value="1"/>
</dbReference>
<dbReference type="EMBL" id="FZNV01000001">
    <property type="protein sequence ID" value="SNR31217.1"/>
    <property type="molecule type" value="Genomic_DNA"/>
</dbReference>
<dbReference type="InterPro" id="IPR052043">
    <property type="entry name" value="PolySaccharide_Degr_Enz"/>
</dbReference>
<gene>
    <name evidence="2" type="ORF">SAMN04488009_1163</name>
</gene>
<evidence type="ECO:0000256" key="1">
    <source>
        <dbReference type="ARBA" id="ARBA00022801"/>
    </source>
</evidence>
<dbReference type="PROSITE" id="PS51257">
    <property type="entry name" value="PROKAR_LIPOPROTEIN"/>
    <property type="match status" value="1"/>
</dbReference>
<accession>A0ABY1SFE3</accession>
<reference evidence="2 3" key="1">
    <citation type="submission" date="2017-06" db="EMBL/GenBank/DDBJ databases">
        <authorList>
            <person name="Varghese N."/>
            <person name="Submissions S."/>
        </authorList>
    </citation>
    <scope>NUCLEOTIDE SEQUENCE [LARGE SCALE GENOMIC DNA]</scope>
    <source>
        <strain evidence="2 3">DSM 19840</strain>
    </source>
</reference>
<dbReference type="PANTHER" id="PTHR33886">
    <property type="entry name" value="UNSATURATED RHAMNOGALACTURONAN HYDROLASE (EUROFUNG)"/>
    <property type="match status" value="1"/>
</dbReference>
<sequence length="410" mass="47368">MNVRFRRVNQIFLAIMLCLMISSCKNEKKLDNSNAIATNEQFSDSLPWSQRLANSIMKRHPKAWQTENDSLPKWNYKIGLLLTSFERLFEQTGEDKYFDYIQEFGETLIDSSGTIYGYTKDSYNIDNINAGKILFKLYKTTNDQRYLQAMKTLRSQLEDHPRTPSNGLWHKKIYPNQMWLDGLYMGAPFYAQYNTTFEDGDRLDDIAHQFELIWKQTLDEETGLLFHAWDESKQMGWANKKDGKSPNFWSRSMGWYLMALVDVLDFYPENHPKRSVLINYLNQLSESLLAFQHTTGLWYQVTDKGEMEGNYLEASGSEMFCYAFAKGHEKGYLPEKFKSIAHKTFDGLLSEVVEVEADGEVHINNICKSAGLGGNPYRDGSFEYYISEPIVTDNLHGTGPFILAALALNR</sequence>
<dbReference type="InterPro" id="IPR012341">
    <property type="entry name" value="6hp_glycosidase-like_sf"/>
</dbReference>